<dbReference type="GO" id="GO:0016491">
    <property type="term" value="F:oxidoreductase activity"/>
    <property type="evidence" value="ECO:0007669"/>
    <property type="project" value="UniProtKB-KW"/>
</dbReference>
<dbReference type="EMBL" id="LS991949">
    <property type="protein sequence ID" value="SYV90807.1"/>
    <property type="molecule type" value="Genomic_DNA"/>
</dbReference>
<dbReference type="EC" id="1.6.99.3" evidence="1"/>
<reference evidence="2" key="1">
    <citation type="submission" date="2018-06" db="EMBL/GenBank/DDBJ databases">
        <authorList>
            <consortium name="Pathogen Informatics"/>
        </authorList>
    </citation>
    <scope>NUCLEOTIDE SEQUENCE [LARGE SCALE GENOMIC DNA]</scope>
    <source>
        <strain evidence="2">NCTC10135</strain>
    </source>
</reference>
<evidence type="ECO:0000313" key="1">
    <source>
        <dbReference type="EMBL" id="SYV90807.1"/>
    </source>
</evidence>
<gene>
    <name evidence="1" type="primary">nox_1</name>
    <name evidence="1" type="ORF">NCTC10135_01332</name>
</gene>
<organism evidence="1 2">
    <name type="scientific">Metamycoplasma alkalescens</name>
    <dbReference type="NCBI Taxonomy" id="45363"/>
    <lineage>
        <taxon>Bacteria</taxon>
        <taxon>Bacillati</taxon>
        <taxon>Mycoplasmatota</taxon>
        <taxon>Mycoplasmoidales</taxon>
        <taxon>Metamycoplasmataceae</taxon>
        <taxon>Metamycoplasma</taxon>
    </lineage>
</organism>
<dbReference type="InterPro" id="IPR036188">
    <property type="entry name" value="FAD/NAD-bd_sf"/>
</dbReference>
<keyword evidence="1" id="KW-0560">Oxidoreductase</keyword>
<name>A0A3B0P3F4_9BACT</name>
<protein>
    <submittedName>
        <fullName evidence="1">NADH oxidase</fullName>
        <ecNumber evidence="1">1.6.99.3</ecNumber>
    </submittedName>
</protein>
<dbReference type="AlphaFoldDB" id="A0A3B0P3F4"/>
<dbReference type="SUPFAM" id="SSF51905">
    <property type="entry name" value="FAD/NAD(P)-binding domain"/>
    <property type="match status" value="1"/>
</dbReference>
<accession>A0A3B0P3F4</accession>
<dbReference type="KEGG" id="mala:NCTC10135_01332"/>
<sequence>MLFYASPEILKNEGINVFMNHDVLAIDDKNKFITVKDLKTGQLKTDHYDKLIVATGTW</sequence>
<dbReference type="Proteomes" id="UP000259864">
    <property type="component" value="Chromosome 1"/>
</dbReference>
<proteinExistence type="predicted"/>
<dbReference type="Gene3D" id="3.50.50.60">
    <property type="entry name" value="FAD/NAD(P)-binding domain"/>
    <property type="match status" value="1"/>
</dbReference>
<evidence type="ECO:0000313" key="2">
    <source>
        <dbReference type="Proteomes" id="UP000259864"/>
    </source>
</evidence>
<feature type="non-terminal residue" evidence="1">
    <location>
        <position position="58"/>
    </location>
</feature>